<dbReference type="AlphaFoldDB" id="A0A0E9V1V6"/>
<sequence length="32" mass="3740">MLHLFPNYFKALTLSSGTECFFLLLVHSEDCY</sequence>
<accession>A0A0E9V1V6</accession>
<organism evidence="1">
    <name type="scientific">Anguilla anguilla</name>
    <name type="common">European freshwater eel</name>
    <name type="synonym">Muraena anguilla</name>
    <dbReference type="NCBI Taxonomy" id="7936"/>
    <lineage>
        <taxon>Eukaryota</taxon>
        <taxon>Metazoa</taxon>
        <taxon>Chordata</taxon>
        <taxon>Craniata</taxon>
        <taxon>Vertebrata</taxon>
        <taxon>Euteleostomi</taxon>
        <taxon>Actinopterygii</taxon>
        <taxon>Neopterygii</taxon>
        <taxon>Teleostei</taxon>
        <taxon>Anguilliformes</taxon>
        <taxon>Anguillidae</taxon>
        <taxon>Anguilla</taxon>
    </lineage>
</organism>
<protein>
    <submittedName>
        <fullName evidence="1">Uncharacterized protein</fullName>
    </submittedName>
</protein>
<evidence type="ECO:0000313" key="1">
    <source>
        <dbReference type="EMBL" id="JAH71966.1"/>
    </source>
</evidence>
<proteinExistence type="predicted"/>
<name>A0A0E9V1V6_ANGAN</name>
<reference evidence="1" key="1">
    <citation type="submission" date="2014-11" db="EMBL/GenBank/DDBJ databases">
        <authorList>
            <person name="Amaro Gonzalez C."/>
        </authorList>
    </citation>
    <scope>NUCLEOTIDE SEQUENCE</scope>
</reference>
<dbReference type="EMBL" id="GBXM01036611">
    <property type="protein sequence ID" value="JAH71966.1"/>
    <property type="molecule type" value="Transcribed_RNA"/>
</dbReference>
<reference evidence="1" key="2">
    <citation type="journal article" date="2015" name="Fish Shellfish Immunol.">
        <title>Early steps in the European eel (Anguilla anguilla)-Vibrio vulnificus interaction in the gills: Role of the RtxA13 toxin.</title>
        <authorList>
            <person name="Callol A."/>
            <person name="Pajuelo D."/>
            <person name="Ebbesson L."/>
            <person name="Teles M."/>
            <person name="MacKenzie S."/>
            <person name="Amaro C."/>
        </authorList>
    </citation>
    <scope>NUCLEOTIDE SEQUENCE</scope>
</reference>